<keyword evidence="1" id="KW-0812">Transmembrane</keyword>
<keyword evidence="1" id="KW-1133">Transmembrane helix</keyword>
<keyword evidence="1" id="KW-0472">Membrane</keyword>
<comment type="caution">
    <text evidence="2">The sequence shown here is derived from an EMBL/GenBank/DDBJ whole genome shotgun (WGS) entry which is preliminary data.</text>
</comment>
<gene>
    <name evidence="2" type="ORF">E4U09_006853</name>
</gene>
<organism evidence="2 3">
    <name type="scientific">Claviceps aff. purpurea</name>
    <dbReference type="NCBI Taxonomy" id="1967640"/>
    <lineage>
        <taxon>Eukaryota</taxon>
        <taxon>Fungi</taxon>
        <taxon>Dikarya</taxon>
        <taxon>Ascomycota</taxon>
        <taxon>Pezizomycotina</taxon>
        <taxon>Sordariomycetes</taxon>
        <taxon>Hypocreomycetidae</taxon>
        <taxon>Hypocreales</taxon>
        <taxon>Clavicipitaceae</taxon>
        <taxon>Claviceps</taxon>
    </lineage>
</organism>
<dbReference type="Proteomes" id="UP000707071">
    <property type="component" value="Unassembled WGS sequence"/>
</dbReference>
<protein>
    <submittedName>
        <fullName evidence="2">Uncharacterized protein</fullName>
    </submittedName>
</protein>
<sequence length="76" mass="8504">MTALHGATLYSRHFKRHPAYAYVTKVLVVTLPLGSRILLVPKSTFDSIKLGVKGVALQLAMDYQKANHESMKIQYS</sequence>
<evidence type="ECO:0000313" key="2">
    <source>
        <dbReference type="EMBL" id="KAG6286218.1"/>
    </source>
</evidence>
<proteinExistence type="predicted"/>
<accession>A0A9P7U355</accession>
<reference evidence="2 3" key="1">
    <citation type="journal article" date="2020" name="bioRxiv">
        <title>Whole genome comparisons of ergot fungi reveals the divergence and evolution of species within the genus Claviceps are the result of varying mechanisms driving genome evolution and host range expansion.</title>
        <authorList>
            <person name="Wyka S.A."/>
            <person name="Mondo S.J."/>
            <person name="Liu M."/>
            <person name="Dettman J."/>
            <person name="Nalam V."/>
            <person name="Broders K.D."/>
        </authorList>
    </citation>
    <scope>NUCLEOTIDE SEQUENCE [LARGE SCALE GENOMIC DNA]</scope>
    <source>
        <strain evidence="2 3">Clav52</strain>
    </source>
</reference>
<feature type="transmembrane region" description="Helical" evidence="1">
    <location>
        <begin position="20"/>
        <end position="39"/>
    </location>
</feature>
<evidence type="ECO:0000313" key="3">
    <source>
        <dbReference type="Proteomes" id="UP000707071"/>
    </source>
</evidence>
<name>A0A9P7U355_9HYPO</name>
<dbReference type="EMBL" id="SRRH01000652">
    <property type="protein sequence ID" value="KAG6286218.1"/>
    <property type="molecule type" value="Genomic_DNA"/>
</dbReference>
<evidence type="ECO:0000256" key="1">
    <source>
        <dbReference type="SAM" id="Phobius"/>
    </source>
</evidence>
<dbReference type="AlphaFoldDB" id="A0A9P7U355"/>
<keyword evidence="3" id="KW-1185">Reference proteome</keyword>